<feature type="compositionally biased region" description="Basic and acidic residues" evidence="3">
    <location>
        <begin position="12"/>
        <end position="24"/>
    </location>
</feature>
<evidence type="ECO:0000256" key="3">
    <source>
        <dbReference type="SAM" id="MobiDB-lite"/>
    </source>
</evidence>
<gene>
    <name evidence="5" type="ORF">BGZ80_000020</name>
</gene>
<feature type="compositionally biased region" description="Basic and acidic residues" evidence="3">
    <location>
        <begin position="69"/>
        <end position="80"/>
    </location>
</feature>
<reference evidence="5" key="1">
    <citation type="journal article" date="2020" name="Fungal Divers.">
        <title>Resolving the Mortierellaceae phylogeny through synthesis of multi-gene phylogenetics and phylogenomics.</title>
        <authorList>
            <person name="Vandepol N."/>
            <person name="Liber J."/>
            <person name="Desiro A."/>
            <person name="Na H."/>
            <person name="Kennedy M."/>
            <person name="Barry K."/>
            <person name="Grigoriev I.V."/>
            <person name="Miller A.N."/>
            <person name="O'Donnell K."/>
            <person name="Stajich J.E."/>
            <person name="Bonito G."/>
        </authorList>
    </citation>
    <scope>NUCLEOTIDE SEQUENCE</scope>
    <source>
        <strain evidence="5">NRRL 2769</strain>
    </source>
</reference>
<feature type="compositionally biased region" description="Polar residues" evidence="3">
    <location>
        <begin position="1"/>
        <end position="11"/>
    </location>
</feature>
<protein>
    <recommendedName>
        <fullName evidence="4">BZIP domain-containing protein</fullName>
    </recommendedName>
</protein>
<dbReference type="SUPFAM" id="SSF57959">
    <property type="entry name" value="Leucine zipper domain"/>
    <property type="match status" value="1"/>
</dbReference>
<name>A0A9P6N4L6_9FUNG</name>
<dbReference type="PROSITE" id="PS00036">
    <property type="entry name" value="BZIP_BASIC"/>
    <property type="match status" value="1"/>
</dbReference>
<dbReference type="CDD" id="cd14688">
    <property type="entry name" value="bZIP_YAP"/>
    <property type="match status" value="1"/>
</dbReference>
<dbReference type="InterPro" id="IPR050936">
    <property type="entry name" value="AP-1-like"/>
</dbReference>
<evidence type="ECO:0000256" key="1">
    <source>
        <dbReference type="ARBA" id="ARBA00004123"/>
    </source>
</evidence>
<proteinExistence type="predicted"/>
<evidence type="ECO:0000256" key="2">
    <source>
        <dbReference type="ARBA" id="ARBA00023242"/>
    </source>
</evidence>
<comment type="subcellular location">
    <subcellularLocation>
        <location evidence="1">Nucleus</location>
    </subcellularLocation>
</comment>
<keyword evidence="2" id="KW-0539">Nucleus</keyword>
<evidence type="ECO:0000313" key="5">
    <source>
        <dbReference type="EMBL" id="KAG0024892.1"/>
    </source>
</evidence>
<dbReference type="AlphaFoldDB" id="A0A9P6N4L6"/>
<dbReference type="GO" id="GO:0090575">
    <property type="term" value="C:RNA polymerase II transcription regulator complex"/>
    <property type="evidence" value="ECO:0007669"/>
    <property type="project" value="TreeGrafter"/>
</dbReference>
<dbReference type="Gene3D" id="1.20.5.170">
    <property type="match status" value="1"/>
</dbReference>
<dbReference type="PANTHER" id="PTHR40621">
    <property type="entry name" value="TRANSCRIPTION FACTOR KAPC-RELATED"/>
    <property type="match status" value="1"/>
</dbReference>
<dbReference type="InterPro" id="IPR004827">
    <property type="entry name" value="bZIP"/>
</dbReference>
<dbReference type="OrthoDB" id="2593073at2759"/>
<comment type="caution">
    <text evidence="5">The sequence shown here is derived from an EMBL/GenBank/DDBJ whole genome shotgun (WGS) entry which is preliminary data.</text>
</comment>
<feature type="region of interest" description="Disordered" evidence="3">
    <location>
        <begin position="1"/>
        <end position="80"/>
    </location>
</feature>
<dbReference type="EMBL" id="JAAAID010000001">
    <property type="protein sequence ID" value="KAG0024892.1"/>
    <property type="molecule type" value="Genomic_DNA"/>
</dbReference>
<dbReference type="GO" id="GO:0001228">
    <property type="term" value="F:DNA-binding transcription activator activity, RNA polymerase II-specific"/>
    <property type="evidence" value="ECO:0007669"/>
    <property type="project" value="TreeGrafter"/>
</dbReference>
<evidence type="ECO:0000259" key="4">
    <source>
        <dbReference type="PROSITE" id="PS00036"/>
    </source>
</evidence>
<dbReference type="Pfam" id="PF11905">
    <property type="entry name" value="DUF3425"/>
    <property type="match status" value="1"/>
</dbReference>
<dbReference type="PANTHER" id="PTHR40621:SF6">
    <property type="entry name" value="AP-1-LIKE TRANSCRIPTION FACTOR YAP1-RELATED"/>
    <property type="match status" value="1"/>
</dbReference>
<feature type="region of interest" description="Disordered" evidence="3">
    <location>
        <begin position="243"/>
        <end position="269"/>
    </location>
</feature>
<keyword evidence="6" id="KW-1185">Reference proteome</keyword>
<accession>A0A9P6N4L6</accession>
<dbReference type="Proteomes" id="UP000703661">
    <property type="component" value="Unassembled WGS sequence"/>
</dbReference>
<organism evidence="5 6">
    <name type="scientific">Entomortierella chlamydospora</name>
    <dbReference type="NCBI Taxonomy" id="101097"/>
    <lineage>
        <taxon>Eukaryota</taxon>
        <taxon>Fungi</taxon>
        <taxon>Fungi incertae sedis</taxon>
        <taxon>Mucoromycota</taxon>
        <taxon>Mortierellomycotina</taxon>
        <taxon>Mortierellomycetes</taxon>
        <taxon>Mortierellales</taxon>
        <taxon>Mortierellaceae</taxon>
        <taxon>Entomortierella</taxon>
    </lineage>
</organism>
<dbReference type="InterPro" id="IPR021833">
    <property type="entry name" value="DUF3425"/>
</dbReference>
<dbReference type="GO" id="GO:0000976">
    <property type="term" value="F:transcription cis-regulatory region binding"/>
    <property type="evidence" value="ECO:0007669"/>
    <property type="project" value="InterPro"/>
</dbReference>
<feature type="domain" description="BZIP" evidence="4">
    <location>
        <begin position="71"/>
        <end position="85"/>
    </location>
</feature>
<evidence type="ECO:0000313" key="6">
    <source>
        <dbReference type="Proteomes" id="UP000703661"/>
    </source>
</evidence>
<dbReference type="SMART" id="SM00338">
    <property type="entry name" value="BRLZ"/>
    <property type="match status" value="1"/>
</dbReference>
<sequence length="456" mass="52077">MASRIQQGQSDSPDHHDNAKEVHERKHKLNDQDDGLQDENCSPDSREERSQSPSNKAAKSEVKTVVSPDLRKEQNRAAQRAFRDRKERYLQQLENMVNELREQQLQITTRFQKEVQQLKTHLDAAVGENYYLREVVFAFETALCKGGHVAVLQDVKLELYRHHYEKQQSSQTNVATDALQSIEGQRSMASSVKEPPHPLTLSLSNLGSLHEMQFYTANRDILYKAPPLFISVSPEDGKVASVSSPLERLSTRRPSYTPPGTHLPKKTDYTKHPTVFDELQSSLFPPGTLQSLVQSGMPTPQEIVNDDMKLFENSPQNRSGRTAIRGDNGQNVDIMVYASKMGLVNGNHRLQKEFEALASAPPATDPNISPQIYEIPHDPRIDLVPCPKMRAQMILHQNKYDHDELFQLLVEKAICHGSPLDEHSWELPDEFFDRFGFLMGLDMERIRRKIWPRKVD</sequence>
<dbReference type="InterPro" id="IPR046347">
    <property type="entry name" value="bZIP_sf"/>
</dbReference>